<accession>A0A0S2K415</accession>
<keyword evidence="1" id="KW-0560">Oxidoreductase</keyword>
<dbReference type="EMBL" id="CP013187">
    <property type="protein sequence ID" value="ALO43067.1"/>
    <property type="molecule type" value="Genomic_DNA"/>
</dbReference>
<dbReference type="KEGG" id="pphe:PP2015_2578"/>
<evidence type="ECO:0000313" key="3">
    <source>
        <dbReference type="Proteomes" id="UP000061457"/>
    </source>
</evidence>
<dbReference type="SUPFAM" id="SSF51730">
    <property type="entry name" value="FAD-linked oxidoreductase"/>
    <property type="match status" value="1"/>
</dbReference>
<dbReference type="GO" id="GO:0016491">
    <property type="term" value="F:oxidoreductase activity"/>
    <property type="evidence" value="ECO:0007669"/>
    <property type="project" value="UniProtKB-KW"/>
</dbReference>
<evidence type="ECO:0000313" key="2">
    <source>
        <dbReference type="EMBL" id="ALO43067.1"/>
    </source>
</evidence>
<dbReference type="PATRIC" id="fig|161398.10.peg.2634"/>
<dbReference type="STRING" id="161398.PP2015_2578"/>
<organism evidence="2 3">
    <name type="scientific">Pseudoalteromonas phenolica</name>
    <dbReference type="NCBI Taxonomy" id="161398"/>
    <lineage>
        <taxon>Bacteria</taxon>
        <taxon>Pseudomonadati</taxon>
        <taxon>Pseudomonadota</taxon>
        <taxon>Gammaproteobacteria</taxon>
        <taxon>Alteromonadales</taxon>
        <taxon>Pseudoalteromonadaceae</taxon>
        <taxon>Pseudoalteromonas</taxon>
    </lineage>
</organism>
<sequence length="334" mass="37591">MAAIFTSSAQPMGMRTMALSLQEKILDPNQGVYLIGTTPPKMGTDEAQVKTIAQKLLGRLHEIEYDGVVIYDIQDESSRTQVPRPFPFKHTVDPCEYSQLVKELSQLDVITYKSVAQREANEFHQWLDNTKSKHGLNNLVLVGSPSSNGDVKLSLPKAYETIEAHPDDFFLGGVTIAERHANKRNEHERLLEKTAQGCEFFISQAVYNAQATIDLITSYARSCRQQGLEPKRIILTFTPCGGEKTLQFMEWLGISVPEATKWRMLDSQNPLSESIRICRENLDLIIQSCAHLNVPLGLNIESLTNRKEEIDASINLYRLLKATMELNLAEKQIA</sequence>
<dbReference type="Proteomes" id="UP000061457">
    <property type="component" value="Chromosome I"/>
</dbReference>
<dbReference type="AlphaFoldDB" id="A0A0S2K415"/>
<name>A0A0S2K415_9GAMM</name>
<proteinExistence type="predicted"/>
<gene>
    <name evidence="2" type="ORF">PP2015_2578</name>
</gene>
<dbReference type="Gene3D" id="3.20.20.220">
    <property type="match status" value="1"/>
</dbReference>
<keyword evidence="3" id="KW-1185">Reference proteome</keyword>
<protein>
    <submittedName>
        <fullName evidence="2">Methylenetetrahydrofolate reductase</fullName>
    </submittedName>
</protein>
<dbReference type="InterPro" id="IPR029041">
    <property type="entry name" value="FAD-linked_oxidoreductase-like"/>
</dbReference>
<evidence type="ECO:0000256" key="1">
    <source>
        <dbReference type="ARBA" id="ARBA00023002"/>
    </source>
</evidence>
<reference evidence="2 3" key="1">
    <citation type="submission" date="2015-11" db="EMBL/GenBank/DDBJ databases">
        <authorList>
            <person name="Zhang Y."/>
            <person name="Guo Z."/>
        </authorList>
    </citation>
    <scope>NUCLEOTIDE SEQUENCE [LARGE SCALE GENOMIC DNA]</scope>
    <source>
        <strain evidence="2 3">KCTC 12086</strain>
    </source>
</reference>